<name>M6VYF1_LEPBO</name>
<sequence>MKAFPVGEPSRFCYEICERFAQTFLQPVPKPQFYFVRKIKLQGSVLVLGQNLISNSR</sequence>
<comment type="caution">
    <text evidence="1">The sequence shown here is derived from an EMBL/GenBank/DDBJ whole genome shotgun (WGS) entry which is preliminary data.</text>
</comment>
<gene>
    <name evidence="1" type="ORF">LEP1GSC133_0175</name>
</gene>
<dbReference type="STRING" id="1192866.LEP1GSC133_0175"/>
<proteinExistence type="predicted"/>
<dbReference type="Proteomes" id="UP000012159">
    <property type="component" value="Unassembled WGS sequence"/>
</dbReference>
<organism evidence="1 2">
    <name type="scientific">Leptospira borgpetersenii serovar Pomona str. 200901868</name>
    <dbReference type="NCBI Taxonomy" id="1192866"/>
    <lineage>
        <taxon>Bacteria</taxon>
        <taxon>Pseudomonadati</taxon>
        <taxon>Spirochaetota</taxon>
        <taxon>Spirochaetia</taxon>
        <taxon>Leptospirales</taxon>
        <taxon>Leptospiraceae</taxon>
        <taxon>Leptospira</taxon>
    </lineage>
</organism>
<accession>M6VYF1</accession>
<protein>
    <submittedName>
        <fullName evidence="1">Uncharacterized protein</fullName>
    </submittedName>
</protein>
<dbReference type="AlphaFoldDB" id="M6VYF1"/>
<reference evidence="1 2" key="1">
    <citation type="submission" date="2013-01" db="EMBL/GenBank/DDBJ databases">
        <authorList>
            <person name="Harkins D.M."/>
            <person name="Durkin A.S."/>
            <person name="Brinkac L.M."/>
            <person name="Haft D.H."/>
            <person name="Selengut J.D."/>
            <person name="Sanka R."/>
            <person name="DePew J."/>
            <person name="Purushe J."/>
            <person name="Picardeau M."/>
            <person name="Werts C."/>
            <person name="Goarant C."/>
            <person name="Vinetz J.M."/>
            <person name="Sutton G.G."/>
            <person name="Nierman W.C."/>
            <person name="Fouts D.E."/>
        </authorList>
    </citation>
    <scope>NUCLEOTIDE SEQUENCE [LARGE SCALE GENOMIC DNA]</scope>
    <source>
        <strain evidence="1 2">200901868</strain>
    </source>
</reference>
<evidence type="ECO:0000313" key="2">
    <source>
        <dbReference type="Proteomes" id="UP000012159"/>
    </source>
</evidence>
<dbReference type="EMBL" id="AKWF02000141">
    <property type="protein sequence ID" value="EMO60206.1"/>
    <property type="molecule type" value="Genomic_DNA"/>
</dbReference>
<evidence type="ECO:0000313" key="1">
    <source>
        <dbReference type="EMBL" id="EMO60206.1"/>
    </source>
</evidence>